<dbReference type="AlphaFoldDB" id="A0A2N7LA14"/>
<comment type="caution">
    <text evidence="1">The sequence shown here is derived from an EMBL/GenBank/DDBJ whole genome shotgun (WGS) entry which is preliminary data.</text>
</comment>
<dbReference type="EMBL" id="MDAL01000022">
    <property type="protein sequence ID" value="PMN91277.1"/>
    <property type="molecule type" value="Genomic_DNA"/>
</dbReference>
<organism evidence="1 2">
    <name type="scientific">Enterovibrio norvegicus</name>
    <dbReference type="NCBI Taxonomy" id="188144"/>
    <lineage>
        <taxon>Bacteria</taxon>
        <taxon>Pseudomonadati</taxon>
        <taxon>Pseudomonadota</taxon>
        <taxon>Gammaproteobacteria</taxon>
        <taxon>Vibrionales</taxon>
        <taxon>Vibrionaceae</taxon>
        <taxon>Enterovibrio</taxon>
    </lineage>
</organism>
<evidence type="ECO:0000313" key="2">
    <source>
        <dbReference type="Proteomes" id="UP000235387"/>
    </source>
</evidence>
<dbReference type="Proteomes" id="UP000235387">
    <property type="component" value="Unassembled WGS sequence"/>
</dbReference>
<name>A0A2N7LA14_9GAMM</name>
<sequence>MGKGFERIGHIYSYTLGQCRGNVKNRNDVRNGDNVRNSGNVRKVKNECAKQKASRILLALGVR</sequence>
<reference evidence="2" key="1">
    <citation type="submission" date="2016-07" db="EMBL/GenBank/DDBJ databases">
        <title>Nontailed viruses are major unrecognized killers of bacteria in the ocean.</title>
        <authorList>
            <person name="Kauffman K."/>
            <person name="Hussain F."/>
            <person name="Yang J."/>
            <person name="Arevalo P."/>
            <person name="Brown J."/>
            <person name="Cutler M."/>
            <person name="Kelly L."/>
            <person name="Polz M.F."/>
        </authorList>
    </citation>
    <scope>NUCLEOTIDE SEQUENCE [LARGE SCALE GENOMIC DNA]</scope>
    <source>
        <strain evidence="2">10N.261.45.A10</strain>
    </source>
</reference>
<accession>A0A2N7LA14</accession>
<protein>
    <submittedName>
        <fullName evidence="1">Uncharacterized protein</fullName>
    </submittedName>
</protein>
<gene>
    <name evidence="1" type="ORF">BCT23_17350</name>
</gene>
<evidence type="ECO:0000313" key="1">
    <source>
        <dbReference type="EMBL" id="PMN91277.1"/>
    </source>
</evidence>
<proteinExistence type="predicted"/>